<gene>
    <name evidence="2" type="ORF">AOB60_05160</name>
</gene>
<dbReference type="PROSITE" id="PS50995">
    <property type="entry name" value="HTH_MARR_2"/>
    <property type="match status" value="1"/>
</dbReference>
<name>A0A2N8PH26_STRNR</name>
<evidence type="ECO:0000313" key="2">
    <source>
        <dbReference type="EMBL" id="PNE40355.1"/>
    </source>
</evidence>
<keyword evidence="3" id="KW-1185">Reference proteome</keyword>
<comment type="caution">
    <text evidence="2">The sequence shown here is derived from an EMBL/GenBank/DDBJ whole genome shotgun (WGS) entry which is preliminary data.</text>
</comment>
<proteinExistence type="predicted"/>
<dbReference type="Pfam" id="PF01047">
    <property type="entry name" value="MarR"/>
    <property type="match status" value="1"/>
</dbReference>
<feature type="domain" description="HTH marR-type" evidence="1">
    <location>
        <begin position="19"/>
        <end position="153"/>
    </location>
</feature>
<protein>
    <submittedName>
        <fullName evidence="2">MarR family transcriptional regulator</fullName>
    </submittedName>
</protein>
<sequence length="178" mass="18885">MPSHASSASADAARLDAEAEELTVAVIAASRLLIAVSTRALASIDDSMTLSQLRALMVLESCQPLKLAALAAILGVNPSTAMRMVDKLKAAGLVDRRPNPHNRREVVLRLTTDGRALVERVLAHRRAEVRELVARLPATERAGLVGALRALTRAGGELAVDAFDEARRTGALVEDPLA</sequence>
<dbReference type="PANTHER" id="PTHR33164">
    <property type="entry name" value="TRANSCRIPTIONAL REGULATOR, MARR FAMILY"/>
    <property type="match status" value="1"/>
</dbReference>
<dbReference type="PANTHER" id="PTHR33164:SF94">
    <property type="entry name" value="TRANSCRIPTIONAL REGULATORY PROTEIN-RELATED"/>
    <property type="match status" value="1"/>
</dbReference>
<organism evidence="2 3">
    <name type="scientific">Streptomyces noursei</name>
    <name type="common">Streptomyces albulus</name>
    <dbReference type="NCBI Taxonomy" id="1971"/>
    <lineage>
        <taxon>Bacteria</taxon>
        <taxon>Bacillati</taxon>
        <taxon>Actinomycetota</taxon>
        <taxon>Actinomycetes</taxon>
        <taxon>Kitasatosporales</taxon>
        <taxon>Streptomycetaceae</taxon>
        <taxon>Streptomyces</taxon>
    </lineage>
</organism>
<dbReference type="InterPro" id="IPR000835">
    <property type="entry name" value="HTH_MarR-typ"/>
</dbReference>
<dbReference type="SMART" id="SM00347">
    <property type="entry name" value="HTH_MARR"/>
    <property type="match status" value="1"/>
</dbReference>
<dbReference type="InterPro" id="IPR039422">
    <property type="entry name" value="MarR/SlyA-like"/>
</dbReference>
<dbReference type="InterPro" id="IPR036388">
    <property type="entry name" value="WH-like_DNA-bd_sf"/>
</dbReference>
<evidence type="ECO:0000313" key="3">
    <source>
        <dbReference type="Proteomes" id="UP000236047"/>
    </source>
</evidence>
<accession>A0A2N8PH26</accession>
<dbReference type="PRINTS" id="PR00598">
    <property type="entry name" value="HTHMARR"/>
</dbReference>
<reference evidence="3" key="1">
    <citation type="submission" date="2015-09" db="EMBL/GenBank/DDBJ databases">
        <authorList>
            <person name="Graham D.E."/>
            <person name="Mahan K.M."/>
            <person name="Klingeman D.M."/>
            <person name="Fida T."/>
            <person name="Giannone R.J."/>
            <person name="Hettich R.L."/>
            <person name="Parry R.J."/>
            <person name="Spain J.C."/>
        </authorList>
    </citation>
    <scope>NUCLEOTIDE SEQUENCE [LARGE SCALE GENOMIC DNA]</scope>
    <source>
        <strain evidence="3">JCM 4701</strain>
    </source>
</reference>
<dbReference type="EMBL" id="LJSN01000002">
    <property type="protein sequence ID" value="PNE40355.1"/>
    <property type="molecule type" value="Genomic_DNA"/>
</dbReference>
<dbReference type="SUPFAM" id="SSF46785">
    <property type="entry name" value="Winged helix' DNA-binding domain"/>
    <property type="match status" value="1"/>
</dbReference>
<dbReference type="Proteomes" id="UP000236047">
    <property type="component" value="Unassembled WGS sequence"/>
</dbReference>
<dbReference type="InterPro" id="IPR036390">
    <property type="entry name" value="WH_DNA-bd_sf"/>
</dbReference>
<dbReference type="GO" id="GO:0006950">
    <property type="term" value="P:response to stress"/>
    <property type="evidence" value="ECO:0007669"/>
    <property type="project" value="TreeGrafter"/>
</dbReference>
<dbReference type="GO" id="GO:0003700">
    <property type="term" value="F:DNA-binding transcription factor activity"/>
    <property type="evidence" value="ECO:0007669"/>
    <property type="project" value="InterPro"/>
</dbReference>
<evidence type="ECO:0000259" key="1">
    <source>
        <dbReference type="PROSITE" id="PS50995"/>
    </source>
</evidence>
<dbReference type="AlphaFoldDB" id="A0A2N8PH26"/>
<dbReference type="Gene3D" id="1.10.10.10">
    <property type="entry name" value="Winged helix-like DNA-binding domain superfamily/Winged helix DNA-binding domain"/>
    <property type="match status" value="1"/>
</dbReference>